<dbReference type="GO" id="GO:0016787">
    <property type="term" value="F:hydrolase activity"/>
    <property type="evidence" value="ECO:0007669"/>
    <property type="project" value="UniProtKB-KW"/>
</dbReference>
<keyword evidence="1" id="KW-0378">Hydrolase</keyword>
<dbReference type="SUPFAM" id="SSF53474">
    <property type="entry name" value="alpha/beta-Hydrolases"/>
    <property type="match status" value="1"/>
</dbReference>
<evidence type="ECO:0000313" key="2">
    <source>
        <dbReference type="Proteomes" id="UP000553209"/>
    </source>
</evidence>
<gene>
    <name evidence="1" type="ORF">HGB44_16065</name>
</gene>
<dbReference type="AlphaFoldDB" id="A0A7X6ME87"/>
<proteinExistence type="predicted"/>
<dbReference type="EMBL" id="JAAXPG010000014">
    <property type="protein sequence ID" value="NKY99167.1"/>
    <property type="molecule type" value="Genomic_DNA"/>
</dbReference>
<reference evidence="1 2" key="1">
    <citation type="submission" date="2020-04" db="EMBL/GenBank/DDBJ databases">
        <title>MicrobeNet Type strains.</title>
        <authorList>
            <person name="Nicholson A.C."/>
        </authorList>
    </citation>
    <scope>NUCLEOTIDE SEQUENCE [LARGE SCALE GENOMIC DNA]</scope>
    <source>
        <strain evidence="1 2">ATCC 23612</strain>
    </source>
</reference>
<keyword evidence="2" id="KW-1185">Reference proteome</keyword>
<dbReference type="InterPro" id="IPR029058">
    <property type="entry name" value="AB_hydrolase_fold"/>
</dbReference>
<dbReference type="RefSeq" id="WP_061078588.1">
    <property type="nucleotide sequence ID" value="NZ_JAAXPG010000014.1"/>
</dbReference>
<dbReference type="Gene3D" id="3.40.50.1820">
    <property type="entry name" value="alpha/beta hydrolase"/>
    <property type="match status" value="1"/>
</dbReference>
<dbReference type="Proteomes" id="UP000553209">
    <property type="component" value="Unassembled WGS sequence"/>
</dbReference>
<protein>
    <submittedName>
        <fullName evidence="1">Alpha/beta hydrolase</fullName>
    </submittedName>
</protein>
<organism evidence="1 2">
    <name type="scientific">Nocardiopsis alborubida</name>
    <dbReference type="NCBI Taxonomy" id="146802"/>
    <lineage>
        <taxon>Bacteria</taxon>
        <taxon>Bacillati</taxon>
        <taxon>Actinomycetota</taxon>
        <taxon>Actinomycetes</taxon>
        <taxon>Streptosporangiales</taxon>
        <taxon>Nocardiopsidaceae</taxon>
        <taxon>Nocardiopsis</taxon>
    </lineage>
</organism>
<name>A0A7X6ME87_9ACTN</name>
<accession>A0A7X6ME87</accession>
<comment type="caution">
    <text evidence="1">The sequence shown here is derived from an EMBL/GenBank/DDBJ whole genome shotgun (WGS) entry which is preliminary data.</text>
</comment>
<sequence>MNHPAPSPAQRVYRSRTTRQAVHDWCWDRLNAQSLLTPLATVPCSLGVTRVFSASGGPGTPVLVLPGSVLSTATLLDAVGVLSEDRPVLIADPPGQPGLSDGDRPLVERPAYYGGWLDEVLPQVTDRPVLVLGHGIGAAIALSATPGPLVAGLCLVNPGGLTPATGGTALAAALVRWRFHPGTRSSSALLRAMCGPGAAEARDTTLLEWTTLVGRSCRAVNALPPRPLRAEALHHWGRTPVSVATGSHDPFFSPDLLYSPALLFLDAAVHTVRGAGHLALHERPDLVRDLLRGLPGA</sequence>
<evidence type="ECO:0000313" key="1">
    <source>
        <dbReference type="EMBL" id="NKY99167.1"/>
    </source>
</evidence>